<dbReference type="GO" id="GO:0008270">
    <property type="term" value="F:zinc ion binding"/>
    <property type="evidence" value="ECO:0007669"/>
    <property type="project" value="UniProtKB-UniRule"/>
</dbReference>
<dbReference type="Pfam" id="PF02146">
    <property type="entry name" value="SIR2"/>
    <property type="match status" value="1"/>
</dbReference>
<dbReference type="GO" id="GO:0005634">
    <property type="term" value="C:nucleus"/>
    <property type="evidence" value="ECO:0007669"/>
    <property type="project" value="TreeGrafter"/>
</dbReference>
<dbReference type="EMBL" id="KZ826329">
    <property type="protein sequence ID" value="PYI09211.1"/>
    <property type="molecule type" value="Genomic_DNA"/>
</dbReference>
<gene>
    <name evidence="12" type="ORF">BO78DRAFT_308853</name>
</gene>
<evidence type="ECO:0000256" key="3">
    <source>
        <dbReference type="ARBA" id="ARBA00022723"/>
    </source>
</evidence>
<dbReference type="Gene3D" id="3.40.50.1220">
    <property type="entry name" value="TPP-binding domain"/>
    <property type="match status" value="1"/>
</dbReference>
<dbReference type="SUPFAM" id="SSF52467">
    <property type="entry name" value="DHS-like NAD/FAD-binding domain"/>
    <property type="match status" value="1"/>
</dbReference>
<dbReference type="PANTHER" id="PTHR11085:SF14">
    <property type="entry name" value="NAD-DEPENDENT PROTEIN DEACETYLASE HST2-2"/>
    <property type="match status" value="1"/>
</dbReference>
<keyword evidence="4 6" id="KW-0862">Zinc</keyword>
<feature type="binding site" evidence="8">
    <location>
        <position position="251"/>
    </location>
    <ligand>
        <name>NAD(+)</name>
        <dbReference type="ChEBI" id="CHEBI:57540"/>
    </ligand>
</feature>
<feature type="domain" description="Deacetylase sirtuin-type" evidence="11">
    <location>
        <begin position="1"/>
        <end position="265"/>
    </location>
</feature>
<dbReference type="InterPro" id="IPR017328">
    <property type="entry name" value="Sirtuin_class_I"/>
</dbReference>
<dbReference type="STRING" id="1448318.A0A319EIF2"/>
<dbReference type="InterPro" id="IPR026590">
    <property type="entry name" value="Ssirtuin_cat_dom"/>
</dbReference>
<dbReference type="InterPro" id="IPR026591">
    <property type="entry name" value="Sirtuin_cat_small_dom_sf"/>
</dbReference>
<keyword evidence="2 6" id="KW-0808">Transferase</keyword>
<organism evidence="12 13">
    <name type="scientific">Aspergillus sclerotiicarbonarius (strain CBS 121057 / IBT 28362)</name>
    <dbReference type="NCBI Taxonomy" id="1448318"/>
    <lineage>
        <taxon>Eukaryota</taxon>
        <taxon>Fungi</taxon>
        <taxon>Dikarya</taxon>
        <taxon>Ascomycota</taxon>
        <taxon>Pezizomycotina</taxon>
        <taxon>Eurotiomycetes</taxon>
        <taxon>Eurotiomycetidae</taxon>
        <taxon>Eurotiales</taxon>
        <taxon>Aspergillaceae</taxon>
        <taxon>Aspergillus</taxon>
        <taxon>Aspergillus subgen. Circumdati</taxon>
    </lineage>
</organism>
<feature type="binding site" evidence="9 10">
    <location>
        <position position="168"/>
    </location>
    <ligand>
        <name>Zn(2+)</name>
        <dbReference type="ChEBI" id="CHEBI:29105"/>
    </ligand>
</feature>
<dbReference type="VEuPathDB" id="FungiDB:BO78DRAFT_308853"/>
<evidence type="ECO:0000256" key="7">
    <source>
        <dbReference type="PIRSR" id="PIRSR037938-1"/>
    </source>
</evidence>
<dbReference type="InterPro" id="IPR029035">
    <property type="entry name" value="DHS-like_NAD/FAD-binding_dom"/>
</dbReference>
<feature type="binding site" evidence="10">
    <location>
        <position position="163"/>
    </location>
    <ligand>
        <name>Zn(2+)</name>
        <dbReference type="ChEBI" id="CHEBI:29105"/>
    </ligand>
</feature>
<proteinExistence type="inferred from homology"/>
<feature type="binding site" evidence="8">
    <location>
        <begin position="29"/>
        <end position="33"/>
    </location>
    <ligand>
        <name>NAD(+)</name>
        <dbReference type="ChEBI" id="CHEBI:57540"/>
    </ligand>
</feature>
<keyword evidence="5 6" id="KW-0520">NAD</keyword>
<comment type="similarity">
    <text evidence="1 6">Belongs to the sirtuin family. Class I subfamily.</text>
</comment>
<dbReference type="InterPro" id="IPR003000">
    <property type="entry name" value="Sirtuin"/>
</dbReference>
<evidence type="ECO:0000256" key="6">
    <source>
        <dbReference type="PIRNR" id="PIRNR037938"/>
    </source>
</evidence>
<evidence type="ECO:0000256" key="9">
    <source>
        <dbReference type="PIRSR" id="PIRSR037938-3"/>
    </source>
</evidence>
<dbReference type="OrthoDB" id="420264at2759"/>
<evidence type="ECO:0000256" key="1">
    <source>
        <dbReference type="ARBA" id="ARBA00006924"/>
    </source>
</evidence>
<dbReference type="AlphaFoldDB" id="A0A319EIF2"/>
<protein>
    <recommendedName>
        <fullName evidence="6">NAD-dependent protein deacetylase</fullName>
        <ecNumber evidence="6">2.3.1.286</ecNumber>
    </recommendedName>
</protein>
<sequence length="339" mass="37757">MTSASTNLTDIANRIQTGEVTRIVALTGAGISTAAGVPDFRTPTSGLYDQLAPLKLPYPEAIFHINYFSHTPEPFYAIARARHPRNLRPTISHAFLALLARKNLLSFLFTQNIDSLELDAGVPAEKVLQTHGSWKAQRCHKCKVPYPDDLMQRAIRVGEVPYCLEAGCGGAVKPDVVFFGESLPERYEVEERRLTRKKVDLMLVMGTSLKVAPCSRLPGLIEEGVPRILINREKVGDFGTRKGDICLLGTCDEKVRRLADELGWGDELEGIWAEAVGRKEETNRRGGWDSEEEPGLEESIQKLAEKMTEAGRISQGHRRMLEQHLGEKFAHVLPRKSFG</sequence>
<dbReference type="PIRSF" id="PIRSF037938">
    <property type="entry name" value="SIR2_euk"/>
    <property type="match status" value="1"/>
</dbReference>
<reference evidence="12 13" key="1">
    <citation type="submission" date="2018-02" db="EMBL/GenBank/DDBJ databases">
        <title>The genomes of Aspergillus section Nigri reveals drivers in fungal speciation.</title>
        <authorList>
            <consortium name="DOE Joint Genome Institute"/>
            <person name="Vesth T.C."/>
            <person name="Nybo J."/>
            <person name="Theobald S."/>
            <person name="Brandl J."/>
            <person name="Frisvad J.C."/>
            <person name="Nielsen K.F."/>
            <person name="Lyhne E.K."/>
            <person name="Kogle M.E."/>
            <person name="Kuo A."/>
            <person name="Riley R."/>
            <person name="Clum A."/>
            <person name="Nolan M."/>
            <person name="Lipzen A."/>
            <person name="Salamov A."/>
            <person name="Henrissat B."/>
            <person name="Wiebenga A."/>
            <person name="De vries R.P."/>
            <person name="Grigoriev I.V."/>
            <person name="Mortensen U.H."/>
            <person name="Andersen M.R."/>
            <person name="Baker S.E."/>
        </authorList>
    </citation>
    <scope>NUCLEOTIDE SEQUENCE [LARGE SCALE GENOMIC DNA]</scope>
    <source>
        <strain evidence="12 13">CBS 121057</strain>
    </source>
</reference>
<accession>A0A319EIF2</accession>
<dbReference type="InterPro" id="IPR050134">
    <property type="entry name" value="NAD-dep_sirtuin_deacylases"/>
</dbReference>
<dbReference type="Gene3D" id="3.30.1600.10">
    <property type="entry name" value="SIR2/SIRT2 'Small Domain"/>
    <property type="match status" value="1"/>
</dbReference>
<comment type="catalytic activity">
    <reaction evidence="6">
        <text>N(6)-acetyl-L-lysyl-[protein] + NAD(+) + H2O = 2''-O-acetyl-ADP-D-ribose + nicotinamide + L-lysyl-[protein]</text>
        <dbReference type="Rhea" id="RHEA:43636"/>
        <dbReference type="Rhea" id="RHEA-COMP:9752"/>
        <dbReference type="Rhea" id="RHEA-COMP:10731"/>
        <dbReference type="ChEBI" id="CHEBI:15377"/>
        <dbReference type="ChEBI" id="CHEBI:17154"/>
        <dbReference type="ChEBI" id="CHEBI:29969"/>
        <dbReference type="ChEBI" id="CHEBI:57540"/>
        <dbReference type="ChEBI" id="CHEBI:61930"/>
        <dbReference type="ChEBI" id="CHEBI:83767"/>
        <dbReference type="EC" id="2.3.1.286"/>
    </reaction>
</comment>
<name>A0A319EIF2_ASPSB</name>
<dbReference type="GO" id="GO:0017136">
    <property type="term" value="F:histone deacetylase activity, NAD-dependent"/>
    <property type="evidence" value="ECO:0007669"/>
    <property type="project" value="InterPro"/>
</dbReference>
<evidence type="ECO:0000313" key="12">
    <source>
        <dbReference type="EMBL" id="PYI09211.1"/>
    </source>
</evidence>
<feature type="binding site" evidence="9 10">
    <location>
        <position position="139"/>
    </location>
    <ligand>
        <name>Zn(2+)</name>
        <dbReference type="ChEBI" id="CHEBI:29105"/>
    </ligand>
</feature>
<feature type="binding site" evidence="8">
    <location>
        <begin position="111"/>
        <end position="114"/>
    </location>
    <ligand>
        <name>NAD(+)</name>
        <dbReference type="ChEBI" id="CHEBI:57540"/>
    </ligand>
</feature>
<evidence type="ECO:0000256" key="5">
    <source>
        <dbReference type="ARBA" id="ARBA00023027"/>
    </source>
</evidence>
<feature type="active site" description="Proton acceptor" evidence="7 10">
    <location>
        <position position="131"/>
    </location>
</feature>
<evidence type="ECO:0000256" key="8">
    <source>
        <dbReference type="PIRSR" id="PIRSR037938-2"/>
    </source>
</evidence>
<dbReference type="EC" id="2.3.1.286" evidence="6"/>
<feature type="binding site" evidence="8">
    <location>
        <begin position="39"/>
        <end position="41"/>
    </location>
    <ligand>
        <name>NAD(+)</name>
        <dbReference type="ChEBI" id="CHEBI:57540"/>
    </ligand>
</feature>
<feature type="binding site" evidence="9 10">
    <location>
        <position position="142"/>
    </location>
    <ligand>
        <name>Zn(2+)</name>
        <dbReference type="ChEBI" id="CHEBI:29105"/>
    </ligand>
</feature>
<dbReference type="PANTHER" id="PTHR11085">
    <property type="entry name" value="NAD-DEPENDENT PROTEIN DEACYLASE SIRTUIN-5, MITOCHONDRIAL-RELATED"/>
    <property type="match status" value="1"/>
</dbReference>
<keyword evidence="13" id="KW-1185">Reference proteome</keyword>
<dbReference type="PROSITE" id="PS50305">
    <property type="entry name" value="SIRTUIN"/>
    <property type="match status" value="1"/>
</dbReference>
<feature type="binding site" evidence="8">
    <location>
        <begin position="231"/>
        <end position="233"/>
    </location>
    <ligand>
        <name>NAD(+)</name>
        <dbReference type="ChEBI" id="CHEBI:57540"/>
    </ligand>
</feature>
<dbReference type="GO" id="GO:0070403">
    <property type="term" value="F:NAD+ binding"/>
    <property type="evidence" value="ECO:0007669"/>
    <property type="project" value="UniProtKB-UniRule"/>
</dbReference>
<evidence type="ECO:0000259" key="11">
    <source>
        <dbReference type="PROSITE" id="PS50305"/>
    </source>
</evidence>
<evidence type="ECO:0000256" key="2">
    <source>
        <dbReference type="ARBA" id="ARBA00022679"/>
    </source>
</evidence>
<comment type="cofactor">
    <cofactor evidence="9">
        <name>Zn(2+)</name>
        <dbReference type="ChEBI" id="CHEBI:29105"/>
    </cofactor>
    <text evidence="9">Binds 1 zinc ion per subunit.</text>
</comment>
<evidence type="ECO:0000256" key="10">
    <source>
        <dbReference type="PROSITE-ProRule" id="PRU00236"/>
    </source>
</evidence>
<keyword evidence="3 6" id="KW-0479">Metal-binding</keyword>
<feature type="binding site" evidence="8">
    <location>
        <begin position="207"/>
        <end position="208"/>
    </location>
    <ligand>
        <name>NAD(+)</name>
        <dbReference type="ChEBI" id="CHEBI:57540"/>
    </ligand>
</feature>
<evidence type="ECO:0000313" key="13">
    <source>
        <dbReference type="Proteomes" id="UP000248423"/>
    </source>
</evidence>
<evidence type="ECO:0000256" key="4">
    <source>
        <dbReference type="ARBA" id="ARBA00022833"/>
    </source>
</evidence>
<dbReference type="Proteomes" id="UP000248423">
    <property type="component" value="Unassembled WGS sequence"/>
</dbReference>